<accession>A0A6G0YC56</accession>
<dbReference type="Gene3D" id="3.90.320.10">
    <property type="match status" value="1"/>
</dbReference>
<evidence type="ECO:0000313" key="2">
    <source>
        <dbReference type="Proteomes" id="UP000478052"/>
    </source>
</evidence>
<organism evidence="1 2">
    <name type="scientific">Aphis craccivora</name>
    <name type="common">Cowpea aphid</name>
    <dbReference type="NCBI Taxonomy" id="307492"/>
    <lineage>
        <taxon>Eukaryota</taxon>
        <taxon>Metazoa</taxon>
        <taxon>Ecdysozoa</taxon>
        <taxon>Arthropoda</taxon>
        <taxon>Hexapoda</taxon>
        <taxon>Insecta</taxon>
        <taxon>Pterygota</taxon>
        <taxon>Neoptera</taxon>
        <taxon>Paraneoptera</taxon>
        <taxon>Hemiptera</taxon>
        <taxon>Sternorrhyncha</taxon>
        <taxon>Aphidomorpha</taxon>
        <taxon>Aphidoidea</taxon>
        <taxon>Aphididae</taxon>
        <taxon>Aphidini</taxon>
        <taxon>Aphis</taxon>
        <taxon>Aphis</taxon>
    </lineage>
</organism>
<sequence>MKCGHVNSVVEVQQPNGYNTITGFVIRQTSVNLTPYKVTLKCPAGASLKCKHIGLLIYYVNNEESITKTNLEQEWGKPSKSWEAKYKKEIPCILSKIIGKDPPQCEIAIEGQKCLIELLDEVEESITTDFMYINLSFENQEYLATSLLIDKELGYQVHFQKPLLCASPDGIVIKNSTVTKVLEVKCPISCQSKPICDPENQKCNVPYLKCRNNQIVLSTTHQYYTNCQILMYCCGVSECDLLVYNKIDPVT</sequence>
<dbReference type="PANTHER" id="PTHR46609">
    <property type="entry name" value="EXONUCLEASE, PHAGE-TYPE/RECB, C-TERMINAL DOMAIN-CONTAINING PROTEIN"/>
    <property type="match status" value="1"/>
</dbReference>
<proteinExistence type="predicted"/>
<dbReference type="AlphaFoldDB" id="A0A6G0YC56"/>
<dbReference type="PANTHER" id="PTHR46609:SF8">
    <property type="entry name" value="YQAJ VIRAL RECOMBINASE DOMAIN-CONTAINING PROTEIN"/>
    <property type="match status" value="1"/>
</dbReference>
<keyword evidence="2" id="KW-1185">Reference proteome</keyword>
<dbReference type="InterPro" id="IPR011335">
    <property type="entry name" value="Restrct_endonuc-II-like"/>
</dbReference>
<name>A0A6G0YC56_APHCR</name>
<dbReference type="InterPro" id="IPR011604">
    <property type="entry name" value="PDDEXK-like_dom_sf"/>
</dbReference>
<dbReference type="EMBL" id="VUJU01004815">
    <property type="protein sequence ID" value="KAF0753173.1"/>
    <property type="molecule type" value="Genomic_DNA"/>
</dbReference>
<comment type="caution">
    <text evidence="1">The sequence shown here is derived from an EMBL/GenBank/DDBJ whole genome shotgun (WGS) entry which is preliminary data.</text>
</comment>
<reference evidence="1 2" key="1">
    <citation type="submission" date="2019-08" db="EMBL/GenBank/DDBJ databases">
        <title>Whole genome of Aphis craccivora.</title>
        <authorList>
            <person name="Voronova N.V."/>
            <person name="Shulinski R.S."/>
            <person name="Bandarenka Y.V."/>
            <person name="Zhorov D.G."/>
            <person name="Warner D."/>
        </authorList>
    </citation>
    <scope>NUCLEOTIDE SEQUENCE [LARGE SCALE GENOMIC DNA]</scope>
    <source>
        <strain evidence="1">180601</strain>
        <tissue evidence="1">Whole Body</tissue>
    </source>
</reference>
<dbReference type="GO" id="GO:0006281">
    <property type="term" value="P:DNA repair"/>
    <property type="evidence" value="ECO:0007669"/>
    <property type="project" value="UniProtKB-ARBA"/>
</dbReference>
<dbReference type="OrthoDB" id="6607108at2759"/>
<gene>
    <name evidence="1" type="ORF">FWK35_00020168</name>
</gene>
<dbReference type="InterPro" id="IPR051703">
    <property type="entry name" value="NF-kappa-B_Signaling_Reg"/>
</dbReference>
<dbReference type="SUPFAM" id="SSF52980">
    <property type="entry name" value="Restriction endonuclease-like"/>
    <property type="match status" value="1"/>
</dbReference>
<dbReference type="Proteomes" id="UP000478052">
    <property type="component" value="Unassembled WGS sequence"/>
</dbReference>
<evidence type="ECO:0000313" key="1">
    <source>
        <dbReference type="EMBL" id="KAF0753173.1"/>
    </source>
</evidence>
<protein>
    <submittedName>
        <fullName evidence="1">SWIM-type domain-containing protein</fullName>
    </submittedName>
</protein>